<feature type="signal peptide" evidence="1">
    <location>
        <begin position="1"/>
        <end position="20"/>
    </location>
</feature>
<evidence type="ECO:0000313" key="2">
    <source>
        <dbReference type="EMBL" id="MFD2914211.1"/>
    </source>
</evidence>
<reference evidence="3" key="1">
    <citation type="journal article" date="2019" name="Int. J. Syst. Evol. Microbiol.">
        <title>The Global Catalogue of Microorganisms (GCM) 10K type strain sequencing project: providing services to taxonomists for standard genome sequencing and annotation.</title>
        <authorList>
            <consortium name="The Broad Institute Genomics Platform"/>
            <consortium name="The Broad Institute Genome Sequencing Center for Infectious Disease"/>
            <person name="Wu L."/>
            <person name="Ma J."/>
        </authorList>
    </citation>
    <scope>NUCLEOTIDE SEQUENCE [LARGE SCALE GENOMIC DNA]</scope>
    <source>
        <strain evidence="3">KCTC 32514</strain>
    </source>
</reference>
<protein>
    <recommendedName>
        <fullName evidence="4">Secreted protein</fullName>
    </recommendedName>
</protein>
<comment type="caution">
    <text evidence="2">The sequence shown here is derived from an EMBL/GenBank/DDBJ whole genome shotgun (WGS) entry which is preliminary data.</text>
</comment>
<evidence type="ECO:0000256" key="1">
    <source>
        <dbReference type="SAM" id="SignalP"/>
    </source>
</evidence>
<keyword evidence="3" id="KW-1185">Reference proteome</keyword>
<dbReference type="Proteomes" id="UP001597548">
    <property type="component" value="Unassembled WGS sequence"/>
</dbReference>
<dbReference type="RefSeq" id="WP_194507299.1">
    <property type="nucleotide sequence ID" value="NZ_JADILU010000002.1"/>
</dbReference>
<feature type="chain" id="PRO_5047109542" description="Secreted protein" evidence="1">
    <location>
        <begin position="21"/>
        <end position="190"/>
    </location>
</feature>
<proteinExistence type="predicted"/>
<name>A0ABW5ZQQ6_9FLAO</name>
<keyword evidence="1" id="KW-0732">Signal</keyword>
<accession>A0ABW5ZQQ6</accession>
<dbReference type="EMBL" id="JBHUOS010000001">
    <property type="protein sequence ID" value="MFD2914211.1"/>
    <property type="molecule type" value="Genomic_DNA"/>
</dbReference>
<organism evidence="2 3">
    <name type="scientific">Psychroserpens luteus</name>
    <dbReference type="NCBI Taxonomy" id="1434066"/>
    <lineage>
        <taxon>Bacteria</taxon>
        <taxon>Pseudomonadati</taxon>
        <taxon>Bacteroidota</taxon>
        <taxon>Flavobacteriia</taxon>
        <taxon>Flavobacteriales</taxon>
        <taxon>Flavobacteriaceae</taxon>
        <taxon>Psychroserpens</taxon>
    </lineage>
</organism>
<evidence type="ECO:0008006" key="4">
    <source>
        <dbReference type="Google" id="ProtNLM"/>
    </source>
</evidence>
<gene>
    <name evidence="2" type="ORF">ACFS29_01050</name>
</gene>
<evidence type="ECO:0000313" key="3">
    <source>
        <dbReference type="Proteomes" id="UP001597548"/>
    </source>
</evidence>
<sequence length="190" mass="21943">MILKIKSLLLCFFISLVASAQETETPSKQFWNTLQSHCGKAYQGRLELPKEDKDFGGKQLVMHIRKCTDNEIKIPFFVGDDKSRTWILTYENDRIALKHDHRHKDGTEDDVNFYGGTTNNTGKKDIQIFSADEHTQQMIPDAATNVWWITIDNTTFTYNLRRLGTDRVFKVVMDLTQTIGIPDAPWGWEN</sequence>